<evidence type="ECO:0000313" key="3">
    <source>
        <dbReference type="Proteomes" id="UP000564806"/>
    </source>
</evidence>
<evidence type="ECO:0000256" key="1">
    <source>
        <dbReference type="SAM" id="Phobius"/>
    </source>
</evidence>
<keyword evidence="1" id="KW-1133">Transmembrane helix</keyword>
<organism evidence="2 3">
    <name type="scientific">Paenibacillus agri</name>
    <dbReference type="NCBI Taxonomy" id="2744309"/>
    <lineage>
        <taxon>Bacteria</taxon>
        <taxon>Bacillati</taxon>
        <taxon>Bacillota</taxon>
        <taxon>Bacilli</taxon>
        <taxon>Bacillales</taxon>
        <taxon>Paenibacillaceae</taxon>
        <taxon>Paenibacillus</taxon>
    </lineage>
</organism>
<reference evidence="2" key="1">
    <citation type="submission" date="2020-06" db="EMBL/GenBank/DDBJ databases">
        <title>Paenibacillus sp. nov., isolated from soil.</title>
        <authorList>
            <person name="Seo Y.L."/>
        </authorList>
    </citation>
    <scope>NUCLEOTIDE SEQUENCE [LARGE SCALE GENOMIC DNA]</scope>
    <source>
        <strain evidence="2">JW14</strain>
    </source>
</reference>
<comment type="caution">
    <text evidence="2">The sequence shown here is derived from an EMBL/GenBank/DDBJ whole genome shotgun (WGS) entry which is preliminary data.</text>
</comment>
<name>A0A850F0K8_9BACL</name>
<evidence type="ECO:0000313" key="2">
    <source>
        <dbReference type="EMBL" id="NUU63611.1"/>
    </source>
</evidence>
<sequence>MSAVVLAISTCILDYEPANIWAFLAAIILSIILYTAAGTIGGLFSKTVLEASLSILSVAFIFTGAP</sequence>
<keyword evidence="1" id="KW-0472">Membrane</keyword>
<dbReference type="RefSeq" id="WP_175373992.1">
    <property type="nucleotide sequence ID" value="NZ_JABWCS010000219.1"/>
</dbReference>
<keyword evidence="1" id="KW-0812">Transmembrane</keyword>
<dbReference type="Proteomes" id="UP000564806">
    <property type="component" value="Unassembled WGS sequence"/>
</dbReference>
<dbReference type="EMBL" id="JABWCS010000219">
    <property type="protein sequence ID" value="NUU63611.1"/>
    <property type="molecule type" value="Genomic_DNA"/>
</dbReference>
<feature type="transmembrane region" description="Helical" evidence="1">
    <location>
        <begin position="20"/>
        <end position="40"/>
    </location>
</feature>
<accession>A0A850F0K8</accession>
<protein>
    <submittedName>
        <fullName evidence="2">Uncharacterized protein</fullName>
    </submittedName>
</protein>
<gene>
    <name evidence="2" type="ORF">HPT30_24960</name>
</gene>
<proteinExistence type="predicted"/>
<keyword evidence="3" id="KW-1185">Reference proteome</keyword>
<dbReference type="AlphaFoldDB" id="A0A850F0K8"/>